<feature type="domain" description="Cupin type-2" evidence="1">
    <location>
        <begin position="51"/>
        <end position="110"/>
    </location>
</feature>
<accession>A0A0F6W7Q5</accession>
<dbReference type="InterPro" id="IPR017627">
    <property type="entry name" value="UGHY"/>
</dbReference>
<keyword evidence="3" id="KW-1185">Reference proteome</keyword>
<dbReference type="NCBIfam" id="TIGR03214">
    <property type="entry name" value="ura-cupin"/>
    <property type="match status" value="1"/>
</dbReference>
<dbReference type="KEGG" id="samy:DB32_006564"/>
<dbReference type="InterPro" id="IPR013096">
    <property type="entry name" value="Cupin_2"/>
</dbReference>
<dbReference type="AlphaFoldDB" id="A0A0F6W7Q5"/>
<dbReference type="Pfam" id="PF07883">
    <property type="entry name" value="Cupin_2"/>
    <property type="match status" value="2"/>
</dbReference>
<dbReference type="InterPro" id="IPR044704">
    <property type="entry name" value="UGlyAH_cupin_N"/>
</dbReference>
<dbReference type="PANTHER" id="PTHR34571">
    <property type="entry name" value="(S)-UREIDOGLYCINE AMINOHYDROLASE"/>
    <property type="match status" value="1"/>
</dbReference>
<sequence length="248" mass="26819">MNGAQSRTRVARDHALITPESHVPASIPGWTEARAITIFAPVMGAGFVQSLVTMSAGATSAVPLPGVERFLFVLEGSLRFEAEARTTTLEGGGYAFVPAGTPHTITSATGATFFMLEKRYVPLAGASARLIVSREQDVPAVPFLGDPSALLRTLLPDEPGFDMAMNTFVFQPGASLPMVESHVMEHGLVFLEGGGVYRLGDAWYPVQAGDAIWMAPYLPQWFGCIGKGPARYLYYKDVNRDPMLEPRR</sequence>
<organism evidence="2 3">
    <name type="scientific">Sandaracinus amylolyticus</name>
    <dbReference type="NCBI Taxonomy" id="927083"/>
    <lineage>
        <taxon>Bacteria</taxon>
        <taxon>Pseudomonadati</taxon>
        <taxon>Myxococcota</taxon>
        <taxon>Polyangia</taxon>
        <taxon>Polyangiales</taxon>
        <taxon>Sandaracinaceae</taxon>
        <taxon>Sandaracinus</taxon>
    </lineage>
</organism>
<evidence type="ECO:0000313" key="3">
    <source>
        <dbReference type="Proteomes" id="UP000034883"/>
    </source>
</evidence>
<dbReference type="InterPro" id="IPR014710">
    <property type="entry name" value="RmlC-like_jellyroll"/>
</dbReference>
<dbReference type="STRING" id="927083.DB32_006564"/>
<dbReference type="CDD" id="cd02212">
    <property type="entry name" value="cupin_UGlyAH_C"/>
    <property type="match status" value="1"/>
</dbReference>
<name>A0A0F6W7Q5_9BACT</name>
<dbReference type="InterPro" id="IPR044697">
    <property type="entry name" value="UGlyAH_cupin_C"/>
</dbReference>
<reference evidence="2 3" key="1">
    <citation type="submission" date="2015-03" db="EMBL/GenBank/DDBJ databases">
        <title>Genome assembly of Sandaracinus amylolyticus DSM 53668.</title>
        <authorList>
            <person name="Sharma G."/>
            <person name="Subramanian S."/>
        </authorList>
    </citation>
    <scope>NUCLEOTIDE SEQUENCE [LARGE SCALE GENOMIC DNA]</scope>
    <source>
        <strain evidence="2 3">DSM 53668</strain>
    </source>
</reference>
<dbReference type="EMBL" id="CP011125">
    <property type="protein sequence ID" value="AKF09415.1"/>
    <property type="molecule type" value="Genomic_DNA"/>
</dbReference>
<dbReference type="CDD" id="cd02211">
    <property type="entry name" value="cupin_UGlyAH_N"/>
    <property type="match status" value="1"/>
</dbReference>
<dbReference type="Proteomes" id="UP000034883">
    <property type="component" value="Chromosome"/>
</dbReference>
<dbReference type="SUPFAM" id="SSF51182">
    <property type="entry name" value="RmlC-like cupins"/>
    <property type="match status" value="1"/>
</dbReference>
<evidence type="ECO:0000313" key="2">
    <source>
        <dbReference type="EMBL" id="AKF09415.1"/>
    </source>
</evidence>
<dbReference type="PANTHER" id="PTHR34571:SF1">
    <property type="entry name" value="(S)-UREIDOGLYCINE AMINOHYDROLASE"/>
    <property type="match status" value="1"/>
</dbReference>
<dbReference type="Gene3D" id="2.60.120.10">
    <property type="entry name" value="Jelly Rolls"/>
    <property type="match status" value="1"/>
</dbReference>
<feature type="domain" description="Cupin type-2" evidence="1">
    <location>
        <begin position="168"/>
        <end position="233"/>
    </location>
</feature>
<gene>
    <name evidence="2" type="ORF">DB32_006564</name>
</gene>
<proteinExistence type="predicted"/>
<dbReference type="RefSeq" id="WP_053236461.1">
    <property type="nucleotide sequence ID" value="NZ_CP011125.1"/>
</dbReference>
<dbReference type="GO" id="GO:0071522">
    <property type="term" value="F:ureidoglycine aminohydrolase activity"/>
    <property type="evidence" value="ECO:0007669"/>
    <property type="project" value="InterPro"/>
</dbReference>
<dbReference type="InterPro" id="IPR011051">
    <property type="entry name" value="RmlC_Cupin_sf"/>
</dbReference>
<protein>
    <submittedName>
        <fullName evidence="2">Ureidoglycine aminohydrolase</fullName>
    </submittedName>
</protein>
<evidence type="ECO:0000259" key="1">
    <source>
        <dbReference type="Pfam" id="PF07883"/>
    </source>
</evidence>
<keyword evidence="2" id="KW-0378">Hydrolase</keyword>